<name>A0A2G3E359_9FIRM</name>
<proteinExistence type="predicted"/>
<dbReference type="Gene3D" id="3.30.565.10">
    <property type="entry name" value="Histidine kinase-like ATPase, C-terminal domain"/>
    <property type="match status" value="1"/>
</dbReference>
<feature type="transmembrane region" description="Helical" evidence="1">
    <location>
        <begin position="6"/>
        <end position="26"/>
    </location>
</feature>
<comment type="caution">
    <text evidence="3">The sequence shown here is derived from an EMBL/GenBank/DDBJ whole genome shotgun (WGS) entry which is preliminary data.</text>
</comment>
<evidence type="ECO:0000256" key="1">
    <source>
        <dbReference type="SAM" id="Phobius"/>
    </source>
</evidence>
<dbReference type="CDD" id="cd16935">
    <property type="entry name" value="HATPase_AgrC-ComD-like"/>
    <property type="match status" value="1"/>
</dbReference>
<protein>
    <recommendedName>
        <fullName evidence="2">Sensor histidine kinase NatK-like C-terminal domain-containing protein</fullName>
    </recommendedName>
</protein>
<keyword evidence="1" id="KW-0812">Transmembrane</keyword>
<dbReference type="PANTHER" id="PTHR40448">
    <property type="entry name" value="TWO-COMPONENT SENSOR HISTIDINE KINASE"/>
    <property type="match status" value="1"/>
</dbReference>
<reference evidence="3 4" key="2">
    <citation type="submission" date="2017-10" db="EMBL/GenBank/DDBJ databases">
        <authorList>
            <person name="Banno H."/>
            <person name="Chua N.-H."/>
        </authorList>
    </citation>
    <scope>NUCLEOTIDE SEQUENCE [LARGE SCALE GENOMIC DNA]</scope>
    <source>
        <strain evidence="3 4">JK623</strain>
    </source>
</reference>
<dbReference type="RefSeq" id="WP_099386041.1">
    <property type="nucleotide sequence ID" value="NZ_JANSWH010000067.1"/>
</dbReference>
<feature type="domain" description="Sensor histidine kinase NatK-like C-terminal" evidence="2">
    <location>
        <begin position="336"/>
        <end position="433"/>
    </location>
</feature>
<keyword evidence="1" id="KW-0472">Membrane</keyword>
<feature type="transmembrane region" description="Helical" evidence="1">
    <location>
        <begin position="124"/>
        <end position="145"/>
    </location>
</feature>
<keyword evidence="4" id="KW-1185">Reference proteome</keyword>
<dbReference type="Pfam" id="PF14501">
    <property type="entry name" value="HATPase_c_5"/>
    <property type="match status" value="1"/>
</dbReference>
<sequence length="436" mass="51495">MIEIIYLLFQYMSNALYIIVFLNMMLHLFENDKKINTFLYYALPIILFWALYYFPEYALKHKTIPYYYYFSVLMSVCLIWIFVFLRNRYIIEKLVYYLYYFTVYKCIVFFLGGFLYDHEPTMDHYLYLTLDITTALVPTFTLIYFRKFCLKYPLHNVLTYLKKYQVALLMYCPVSIFVTFQLADPSLTIPHAIFVSVSAFLLVFNLPVFYFLYAKIGENNEARIKLGRAYAETSAQLSRYKYAILIEEQAKKERHELKNSYFYIQTLLKEQKYDQIDAFLSKHIGELSDNVSALYTNNTLIDYILNTKLALAQKHHIKTYTEILIPEKLSINEETFCTILLNLLDNAIEASVKEKKPDLQIYMNQKNQYLVCCIKNKVSYNVHEVNPQFHTSKDNASNHGLGMKIIRRAVKEAGGIFDTYMESGYFVASILFPIQS</sequence>
<reference evidence="3 4" key="1">
    <citation type="submission" date="2017-10" db="EMBL/GenBank/DDBJ databases">
        <title>Resolving the taxonomy of Roseburia spp., Eubacterium rectale and Agathobacter spp. through phylogenomic analysis.</title>
        <authorList>
            <person name="Sheridan P.O."/>
            <person name="Walker A.W."/>
            <person name="Duncan S.H."/>
            <person name="Scott K.P."/>
            <person name="Toole P.W.O."/>
            <person name="Luis P."/>
            <person name="Flint H.J."/>
        </authorList>
    </citation>
    <scope>NUCLEOTIDE SEQUENCE [LARGE SCALE GENOMIC DNA]</scope>
    <source>
        <strain evidence="3 4">JK623</strain>
    </source>
</reference>
<dbReference type="AlphaFoldDB" id="A0A2G3E359"/>
<feature type="transmembrane region" description="Helical" evidence="1">
    <location>
        <begin position="66"/>
        <end position="85"/>
    </location>
</feature>
<dbReference type="InterPro" id="IPR032834">
    <property type="entry name" value="NatK-like_C"/>
</dbReference>
<accession>A0A2G3E359</accession>
<evidence type="ECO:0000259" key="2">
    <source>
        <dbReference type="Pfam" id="PF14501"/>
    </source>
</evidence>
<organism evidence="3 4">
    <name type="scientific">Agathobacter ruminis</name>
    <dbReference type="NCBI Taxonomy" id="1712665"/>
    <lineage>
        <taxon>Bacteria</taxon>
        <taxon>Bacillati</taxon>
        <taxon>Bacillota</taxon>
        <taxon>Clostridia</taxon>
        <taxon>Lachnospirales</taxon>
        <taxon>Lachnospiraceae</taxon>
        <taxon>Agathobacter</taxon>
    </lineage>
</organism>
<dbReference type="GO" id="GO:0042802">
    <property type="term" value="F:identical protein binding"/>
    <property type="evidence" value="ECO:0007669"/>
    <property type="project" value="TreeGrafter"/>
</dbReference>
<dbReference type="Proteomes" id="UP000224563">
    <property type="component" value="Unassembled WGS sequence"/>
</dbReference>
<evidence type="ECO:0000313" key="4">
    <source>
        <dbReference type="Proteomes" id="UP000224563"/>
    </source>
</evidence>
<keyword evidence="1" id="KW-1133">Transmembrane helix</keyword>
<dbReference type="InterPro" id="IPR036890">
    <property type="entry name" value="HATPase_C_sf"/>
</dbReference>
<dbReference type="PANTHER" id="PTHR40448:SF1">
    <property type="entry name" value="TWO-COMPONENT SENSOR HISTIDINE KINASE"/>
    <property type="match status" value="1"/>
</dbReference>
<feature type="transmembrane region" description="Helical" evidence="1">
    <location>
        <begin position="97"/>
        <end position="118"/>
    </location>
</feature>
<gene>
    <name evidence="3" type="ORF">CSX02_06375</name>
</gene>
<feature type="transmembrane region" description="Helical" evidence="1">
    <location>
        <begin position="189"/>
        <end position="213"/>
    </location>
</feature>
<feature type="transmembrane region" description="Helical" evidence="1">
    <location>
        <begin position="166"/>
        <end position="183"/>
    </location>
</feature>
<dbReference type="EMBL" id="PDYG01000031">
    <property type="protein sequence ID" value="PHU37707.1"/>
    <property type="molecule type" value="Genomic_DNA"/>
</dbReference>
<feature type="transmembrane region" description="Helical" evidence="1">
    <location>
        <begin position="38"/>
        <end position="54"/>
    </location>
</feature>
<evidence type="ECO:0000313" key="3">
    <source>
        <dbReference type="EMBL" id="PHU37707.1"/>
    </source>
</evidence>
<dbReference type="SUPFAM" id="SSF55874">
    <property type="entry name" value="ATPase domain of HSP90 chaperone/DNA topoisomerase II/histidine kinase"/>
    <property type="match status" value="1"/>
</dbReference>